<evidence type="ECO:0000313" key="2">
    <source>
        <dbReference type="Proteomes" id="UP000075225"/>
    </source>
</evidence>
<evidence type="ECO:0000313" key="1">
    <source>
        <dbReference type="EMBL" id="KYK65244.1"/>
    </source>
</evidence>
<protein>
    <submittedName>
        <fullName evidence="1">Uncharacterized protein</fullName>
    </submittedName>
</protein>
<dbReference type="EMBL" id="AHZP02002022">
    <property type="protein sequence ID" value="KYK65244.1"/>
    <property type="molecule type" value="Genomic_DNA"/>
</dbReference>
<reference evidence="2" key="1">
    <citation type="submission" date="2016-03" db="EMBL/GenBank/DDBJ databases">
        <authorList>
            <person name="Sibley D."/>
            <person name="Venepally P."/>
            <person name="Karamycheva S."/>
            <person name="Hadjithomas M."/>
            <person name="Khan A."/>
            <person name="Brunk B."/>
            <person name="Roos D."/>
            <person name="Caler E."/>
            <person name="Lorenzi H."/>
        </authorList>
    </citation>
    <scope>NUCLEOTIDE SEQUENCE [LARGE SCALE GENOMIC DNA]</scope>
    <source>
        <strain evidence="2">TgCatPRC2</strain>
    </source>
</reference>
<comment type="caution">
    <text evidence="1">The sequence shown here is derived from an EMBL/GenBank/DDBJ whole genome shotgun (WGS) entry which is preliminary data.</text>
</comment>
<dbReference type="VEuPathDB" id="ToxoDB:TGPRC2_425990"/>
<name>A0A151H7F1_TOXGO</name>
<accession>A0A151H7F1</accession>
<dbReference type="AlphaFoldDB" id="A0A151H7F1"/>
<organism evidence="1 2">
    <name type="scientific">Toxoplasma gondii TgCatPRC2</name>
    <dbReference type="NCBI Taxonomy" id="1130821"/>
    <lineage>
        <taxon>Eukaryota</taxon>
        <taxon>Sar</taxon>
        <taxon>Alveolata</taxon>
        <taxon>Apicomplexa</taxon>
        <taxon>Conoidasida</taxon>
        <taxon>Coccidia</taxon>
        <taxon>Eucoccidiorida</taxon>
        <taxon>Eimeriorina</taxon>
        <taxon>Sarcocystidae</taxon>
        <taxon>Toxoplasma</taxon>
    </lineage>
</organism>
<proteinExistence type="predicted"/>
<dbReference type="Proteomes" id="UP000075225">
    <property type="component" value="Unassembled WGS sequence"/>
</dbReference>
<sequence length="48" mass="4949">MAAFDPEANNGLSLTQKLTDSFKYSAGGFVNMKFAAVSEGAASVFGTV</sequence>
<gene>
    <name evidence="1" type="ORF">TGPRC2_425990</name>
</gene>